<keyword evidence="2" id="KW-1185">Reference proteome</keyword>
<dbReference type="EMBL" id="LUUL01000081">
    <property type="protein sequence ID" value="OAI25425.1"/>
    <property type="molecule type" value="Genomic_DNA"/>
</dbReference>
<protein>
    <submittedName>
        <fullName evidence="1">Uncharacterized protein</fullName>
    </submittedName>
</protein>
<dbReference type="AlphaFoldDB" id="A0AA91I506"/>
<gene>
    <name evidence="1" type="ORF">A1356_13225</name>
</gene>
<evidence type="ECO:0000313" key="1">
    <source>
        <dbReference type="EMBL" id="OAI25425.1"/>
    </source>
</evidence>
<organism evidence="1 2">
    <name type="scientific">Methylomonas koyamae</name>
    <dbReference type="NCBI Taxonomy" id="702114"/>
    <lineage>
        <taxon>Bacteria</taxon>
        <taxon>Pseudomonadati</taxon>
        <taxon>Pseudomonadota</taxon>
        <taxon>Gammaproteobacteria</taxon>
        <taxon>Methylococcales</taxon>
        <taxon>Methylococcaceae</taxon>
        <taxon>Methylomonas</taxon>
    </lineage>
</organism>
<name>A0AA91I506_9GAMM</name>
<sequence>MAHSCDSRLSTQSSAPADESLEQLTILTFAKHPLQGGFFSAQAGGGAATALFGGRLNSSAAGSATQ</sequence>
<evidence type="ECO:0000313" key="2">
    <source>
        <dbReference type="Proteomes" id="UP000077734"/>
    </source>
</evidence>
<dbReference type="Proteomes" id="UP000077734">
    <property type="component" value="Unassembled WGS sequence"/>
</dbReference>
<comment type="caution">
    <text evidence="1">The sequence shown here is derived from an EMBL/GenBank/DDBJ whole genome shotgun (WGS) entry which is preliminary data.</text>
</comment>
<proteinExistence type="predicted"/>
<reference evidence="1 2" key="1">
    <citation type="submission" date="2016-03" db="EMBL/GenBank/DDBJ databases">
        <authorList>
            <person name="Heylen K."/>
            <person name="De Vos P."/>
            <person name="Vekeman B."/>
        </authorList>
    </citation>
    <scope>NUCLEOTIDE SEQUENCE [LARGE SCALE GENOMIC DNA]</scope>
    <source>
        <strain evidence="1 2">R-49807</strain>
    </source>
</reference>
<accession>A0AA91I506</accession>